<dbReference type="InterPro" id="IPR051269">
    <property type="entry name" value="Fe-S_cluster_ET"/>
</dbReference>
<evidence type="ECO:0000256" key="6">
    <source>
        <dbReference type="ARBA" id="ARBA00023014"/>
    </source>
</evidence>
<evidence type="ECO:0000256" key="7">
    <source>
        <dbReference type="ARBA" id="ARBA00023291"/>
    </source>
</evidence>
<keyword evidence="3" id="KW-0479">Metal-binding</keyword>
<keyword evidence="9" id="KW-1185">Reference proteome</keyword>
<evidence type="ECO:0000256" key="3">
    <source>
        <dbReference type="ARBA" id="ARBA00022723"/>
    </source>
</evidence>
<protein>
    <recommendedName>
        <fullName evidence="10">Ferredoxin</fullName>
    </recommendedName>
</protein>
<evidence type="ECO:0000313" key="9">
    <source>
        <dbReference type="Proteomes" id="UP001500443"/>
    </source>
</evidence>
<dbReference type="PANTHER" id="PTHR36923">
    <property type="entry name" value="FERREDOXIN"/>
    <property type="match status" value="1"/>
</dbReference>
<dbReference type="Proteomes" id="UP001500443">
    <property type="component" value="Unassembled WGS sequence"/>
</dbReference>
<evidence type="ECO:0000256" key="4">
    <source>
        <dbReference type="ARBA" id="ARBA00022982"/>
    </source>
</evidence>
<reference evidence="8 9" key="1">
    <citation type="journal article" date="2019" name="Int. J. Syst. Evol. Microbiol.">
        <title>The Global Catalogue of Microorganisms (GCM) 10K type strain sequencing project: providing services to taxonomists for standard genome sequencing and annotation.</title>
        <authorList>
            <consortium name="The Broad Institute Genomics Platform"/>
            <consortium name="The Broad Institute Genome Sequencing Center for Infectious Disease"/>
            <person name="Wu L."/>
            <person name="Ma J."/>
        </authorList>
    </citation>
    <scope>NUCLEOTIDE SEQUENCE [LARGE SCALE GENOMIC DNA]</scope>
    <source>
        <strain evidence="8 9">JCM 15481</strain>
    </source>
</reference>
<keyword evidence="4" id="KW-0249">Electron transport</keyword>
<keyword evidence="5" id="KW-0408">Iron</keyword>
<evidence type="ECO:0008006" key="10">
    <source>
        <dbReference type="Google" id="ProtNLM"/>
    </source>
</evidence>
<keyword evidence="6" id="KW-0411">Iron-sulfur</keyword>
<sequence length="204" mass="21437">MPALRNALAGLRPVGVGVAFDHGDVVDVVPQGPGGEHAGEAAPEYDSVNSGVRATGCFRHCCSALSASSGPESPVLAVAVCRPVHRAGSALGATCRFLKPPPGYEMGGEWPYATGRSTDPSFRKDALMRDSSMQVETEIERCVASGMCALLAPRVFDQDEVTGQVVVLAEQPAEEQWEAVDEAVRSCPGQVIRFEESAEPAEAP</sequence>
<dbReference type="Gene3D" id="3.30.70.20">
    <property type="match status" value="1"/>
</dbReference>
<dbReference type="EMBL" id="BAAAPF010000184">
    <property type="protein sequence ID" value="GAA2137399.1"/>
    <property type="molecule type" value="Genomic_DNA"/>
</dbReference>
<gene>
    <name evidence="8" type="ORF">GCM10009802_46490</name>
</gene>
<proteinExistence type="predicted"/>
<evidence type="ECO:0000256" key="2">
    <source>
        <dbReference type="ARBA" id="ARBA00022448"/>
    </source>
</evidence>
<accession>A0ABN2Z641</accession>
<comment type="caution">
    <text evidence="8">The sequence shown here is derived from an EMBL/GenBank/DDBJ whole genome shotgun (WGS) entry which is preliminary data.</text>
</comment>
<evidence type="ECO:0000313" key="8">
    <source>
        <dbReference type="EMBL" id="GAA2137399.1"/>
    </source>
</evidence>
<name>A0ABN2Z641_9ACTN</name>
<evidence type="ECO:0000256" key="1">
    <source>
        <dbReference type="ARBA" id="ARBA00001927"/>
    </source>
</evidence>
<dbReference type="SUPFAM" id="SSF54862">
    <property type="entry name" value="4Fe-4S ferredoxins"/>
    <property type="match status" value="1"/>
</dbReference>
<evidence type="ECO:0000256" key="5">
    <source>
        <dbReference type="ARBA" id="ARBA00023004"/>
    </source>
</evidence>
<dbReference type="Pfam" id="PF13370">
    <property type="entry name" value="Fer4_13"/>
    <property type="match status" value="1"/>
</dbReference>
<organism evidence="8 9">
    <name type="scientific">Streptomyces synnematoformans</name>
    <dbReference type="NCBI Taxonomy" id="415721"/>
    <lineage>
        <taxon>Bacteria</taxon>
        <taxon>Bacillati</taxon>
        <taxon>Actinomycetota</taxon>
        <taxon>Actinomycetes</taxon>
        <taxon>Kitasatosporales</taxon>
        <taxon>Streptomycetaceae</taxon>
        <taxon>Streptomyces</taxon>
    </lineage>
</organism>
<dbReference type="PANTHER" id="PTHR36923:SF3">
    <property type="entry name" value="FERREDOXIN"/>
    <property type="match status" value="1"/>
</dbReference>
<keyword evidence="2" id="KW-0813">Transport</keyword>
<keyword evidence="7" id="KW-0003">3Fe-4S</keyword>
<comment type="cofactor">
    <cofactor evidence="1">
        <name>[3Fe-4S] cluster</name>
        <dbReference type="ChEBI" id="CHEBI:21137"/>
    </cofactor>
</comment>